<dbReference type="Gene3D" id="1.25.10.10">
    <property type="entry name" value="Leucine-rich Repeat Variant"/>
    <property type="match status" value="2"/>
</dbReference>
<reference evidence="2" key="1">
    <citation type="submission" date="2023-03" db="EMBL/GenBank/DDBJ databases">
        <title>Electrophorus voltai genome.</title>
        <authorList>
            <person name="Bian C."/>
        </authorList>
    </citation>
    <scope>NUCLEOTIDE SEQUENCE</scope>
    <source>
        <strain evidence="2">CB-2022</strain>
        <tissue evidence="2">Muscle</tissue>
    </source>
</reference>
<dbReference type="InterPro" id="IPR011989">
    <property type="entry name" value="ARM-like"/>
</dbReference>
<comment type="caution">
    <text evidence="2">The sequence shown here is derived from an EMBL/GenBank/DDBJ whole genome shotgun (WGS) entry which is preliminary data.</text>
</comment>
<dbReference type="EMBL" id="JAROKS010000003">
    <property type="protein sequence ID" value="KAK1804806.1"/>
    <property type="molecule type" value="Genomic_DNA"/>
</dbReference>
<protein>
    <recommendedName>
        <fullName evidence="4">Armadillo repeat-containing domain-containing protein</fullName>
    </recommendedName>
</protein>
<keyword evidence="1" id="KW-0472">Membrane</keyword>
<evidence type="ECO:0000313" key="3">
    <source>
        <dbReference type="Proteomes" id="UP001239994"/>
    </source>
</evidence>
<evidence type="ECO:0000313" key="2">
    <source>
        <dbReference type="EMBL" id="KAK1804806.1"/>
    </source>
</evidence>
<proteinExistence type="predicted"/>
<dbReference type="PANTHER" id="PTHR21356:SF1">
    <property type="entry name" value="ARMADILLO REPEAT-CONTAINING PROTEIN 2"/>
    <property type="match status" value="1"/>
</dbReference>
<dbReference type="Proteomes" id="UP001239994">
    <property type="component" value="Unassembled WGS sequence"/>
</dbReference>
<keyword evidence="1" id="KW-0812">Transmembrane</keyword>
<accession>A0AAD8ZU38</accession>
<evidence type="ECO:0000256" key="1">
    <source>
        <dbReference type="SAM" id="Phobius"/>
    </source>
</evidence>
<name>A0AAD8ZU38_9TELE</name>
<dbReference type="PANTHER" id="PTHR21356">
    <property type="entry name" value="ARMADILLO REPEAT CONTAINING 2"/>
    <property type="match status" value="1"/>
</dbReference>
<dbReference type="InterPro" id="IPR016024">
    <property type="entry name" value="ARM-type_fold"/>
</dbReference>
<sequence length="510" mass="55936">MHLVIVVVVIVIVIVVIVVVVIVVVIKREAEYDYECMTGSDATDVFWNSEVLPVLQEFEAIATGGNVSEETVEHLCDACTGLHNALAEKGLLGKQLRKRPSLIRALFRLIDLGSDKLNLTLAKFTLACEDVYSSGEAVLYSVGSLKLLSGNSDLSRLLLAKDFIRVLLQLSQRLMGPTDLNAPPDPGCTEARVGQPAMAGHILVQLTAALRNMADRSESRSAFLSNGIFPTLCTVMDLHQDDRDICLNVARIFSKLSSYAECCSALAETPLCYRLFLDMLSKHSRKQDLVVRLLFTLGNLAARSSAARGRVYEEAGSIDILLGLFQSYKQATVASKSPKLLQIHVHQDEEVLVKLIRVLANLAIHPAVGIALAANELCVQLLLDVMEVTTVEEKTELVINASATINNLSYYQGESSVVRAQHTHISELLLRLLLSSNMDAVLEAMRVFGNLSQIKYVRHFIIKNKVHCFVVTLLDSKNPNVCFSACGVLMNLSADPENRSILSKEGAVHK</sequence>
<feature type="transmembrane region" description="Helical" evidence="1">
    <location>
        <begin position="6"/>
        <end position="26"/>
    </location>
</feature>
<dbReference type="SUPFAM" id="SSF48371">
    <property type="entry name" value="ARM repeat"/>
    <property type="match status" value="1"/>
</dbReference>
<keyword evidence="1" id="KW-1133">Transmembrane helix</keyword>
<dbReference type="GO" id="GO:0007288">
    <property type="term" value="P:sperm axoneme assembly"/>
    <property type="evidence" value="ECO:0007669"/>
    <property type="project" value="TreeGrafter"/>
</dbReference>
<gene>
    <name evidence="2" type="ORF">P4O66_003648</name>
</gene>
<dbReference type="InterPro" id="IPR038905">
    <property type="entry name" value="ARMC2"/>
</dbReference>
<organism evidence="2 3">
    <name type="scientific">Electrophorus voltai</name>
    <dbReference type="NCBI Taxonomy" id="2609070"/>
    <lineage>
        <taxon>Eukaryota</taxon>
        <taxon>Metazoa</taxon>
        <taxon>Chordata</taxon>
        <taxon>Craniata</taxon>
        <taxon>Vertebrata</taxon>
        <taxon>Euteleostomi</taxon>
        <taxon>Actinopterygii</taxon>
        <taxon>Neopterygii</taxon>
        <taxon>Teleostei</taxon>
        <taxon>Ostariophysi</taxon>
        <taxon>Gymnotiformes</taxon>
        <taxon>Gymnotoidei</taxon>
        <taxon>Gymnotidae</taxon>
        <taxon>Electrophorus</taxon>
    </lineage>
</organism>
<dbReference type="AlphaFoldDB" id="A0AAD8ZU38"/>
<keyword evidence="3" id="KW-1185">Reference proteome</keyword>
<evidence type="ECO:0008006" key="4">
    <source>
        <dbReference type="Google" id="ProtNLM"/>
    </source>
</evidence>